<reference evidence="10" key="1">
    <citation type="journal article" date="2019" name="Int. J. Syst. Evol. Microbiol.">
        <title>The Global Catalogue of Microorganisms (GCM) 10K type strain sequencing project: providing services to taxonomists for standard genome sequencing and annotation.</title>
        <authorList>
            <consortium name="The Broad Institute Genomics Platform"/>
            <consortium name="The Broad Institute Genome Sequencing Center for Infectious Disease"/>
            <person name="Wu L."/>
            <person name="Ma J."/>
        </authorList>
    </citation>
    <scope>NUCLEOTIDE SEQUENCE [LARGE SCALE GENOMIC DNA]</scope>
    <source>
        <strain evidence="10">JCM 17138</strain>
    </source>
</reference>
<evidence type="ECO:0000256" key="2">
    <source>
        <dbReference type="ARBA" id="ARBA00022448"/>
    </source>
</evidence>
<keyword evidence="5 7" id="KW-1133">Transmembrane helix</keyword>
<feature type="transmembrane region" description="Helical" evidence="7">
    <location>
        <begin position="21"/>
        <end position="44"/>
    </location>
</feature>
<evidence type="ECO:0000256" key="6">
    <source>
        <dbReference type="ARBA" id="ARBA00023136"/>
    </source>
</evidence>
<feature type="domain" description="ABC transmembrane type-1" evidence="8">
    <location>
        <begin position="87"/>
        <end position="273"/>
    </location>
</feature>
<dbReference type="Pfam" id="PF00528">
    <property type="entry name" value="BPD_transp_1"/>
    <property type="match status" value="1"/>
</dbReference>
<accession>A0ABP7JMJ9</accession>
<organism evidence="9 10">
    <name type="scientific">Streptomyces coacervatus</name>
    <dbReference type="NCBI Taxonomy" id="647381"/>
    <lineage>
        <taxon>Bacteria</taxon>
        <taxon>Bacillati</taxon>
        <taxon>Actinomycetota</taxon>
        <taxon>Actinomycetes</taxon>
        <taxon>Kitasatosporales</taxon>
        <taxon>Streptomycetaceae</taxon>
        <taxon>Streptomyces</taxon>
    </lineage>
</organism>
<keyword evidence="2 7" id="KW-0813">Transport</keyword>
<evidence type="ECO:0000256" key="7">
    <source>
        <dbReference type="RuleBase" id="RU363032"/>
    </source>
</evidence>
<keyword evidence="3" id="KW-1003">Cell membrane</keyword>
<evidence type="ECO:0000259" key="8">
    <source>
        <dbReference type="PROSITE" id="PS50928"/>
    </source>
</evidence>
<evidence type="ECO:0000256" key="1">
    <source>
        <dbReference type="ARBA" id="ARBA00004651"/>
    </source>
</evidence>
<dbReference type="CDD" id="cd06261">
    <property type="entry name" value="TM_PBP2"/>
    <property type="match status" value="1"/>
</dbReference>
<evidence type="ECO:0000313" key="10">
    <source>
        <dbReference type="Proteomes" id="UP001501009"/>
    </source>
</evidence>
<dbReference type="RefSeq" id="WP_275769021.1">
    <property type="nucleotide sequence ID" value="NZ_BAABDE010000050.1"/>
</dbReference>
<gene>
    <name evidence="9" type="primary">gsiD</name>
    <name evidence="9" type="ORF">GCM10022403_095000</name>
</gene>
<proteinExistence type="inferred from homology"/>
<comment type="subcellular location">
    <subcellularLocation>
        <location evidence="1 7">Cell membrane</location>
        <topology evidence="1 7">Multi-pass membrane protein</topology>
    </subcellularLocation>
</comment>
<feature type="transmembrane region" description="Helical" evidence="7">
    <location>
        <begin position="87"/>
        <end position="112"/>
    </location>
</feature>
<dbReference type="Gene3D" id="1.10.3720.10">
    <property type="entry name" value="MetI-like"/>
    <property type="match status" value="1"/>
</dbReference>
<name>A0ABP7JMJ9_9ACTN</name>
<dbReference type="EMBL" id="BAABDE010000050">
    <property type="protein sequence ID" value="GAA3848322.1"/>
    <property type="molecule type" value="Genomic_DNA"/>
</dbReference>
<dbReference type="Proteomes" id="UP001501009">
    <property type="component" value="Unassembled WGS sequence"/>
</dbReference>
<evidence type="ECO:0000313" key="9">
    <source>
        <dbReference type="EMBL" id="GAA3848322.1"/>
    </source>
</evidence>
<feature type="transmembrane region" description="Helical" evidence="7">
    <location>
        <begin position="247"/>
        <end position="269"/>
    </location>
</feature>
<comment type="caution">
    <text evidence="9">The sequence shown here is derived from an EMBL/GenBank/DDBJ whole genome shotgun (WGS) entry which is preliminary data.</text>
</comment>
<evidence type="ECO:0000256" key="5">
    <source>
        <dbReference type="ARBA" id="ARBA00022989"/>
    </source>
</evidence>
<dbReference type="InterPro" id="IPR050366">
    <property type="entry name" value="BP-dependent_transpt_permease"/>
</dbReference>
<dbReference type="InterPro" id="IPR035906">
    <property type="entry name" value="MetI-like_sf"/>
</dbReference>
<keyword evidence="10" id="KW-1185">Reference proteome</keyword>
<protein>
    <submittedName>
        <fullName evidence="9">Glutathione ABC transporter permease GsiD</fullName>
    </submittedName>
</protein>
<dbReference type="PROSITE" id="PS50928">
    <property type="entry name" value="ABC_TM1"/>
    <property type="match status" value="1"/>
</dbReference>
<feature type="transmembrane region" description="Helical" evidence="7">
    <location>
        <begin position="132"/>
        <end position="157"/>
    </location>
</feature>
<evidence type="ECO:0000256" key="3">
    <source>
        <dbReference type="ARBA" id="ARBA00022475"/>
    </source>
</evidence>
<evidence type="ECO:0000256" key="4">
    <source>
        <dbReference type="ARBA" id="ARBA00022692"/>
    </source>
</evidence>
<keyword evidence="6 7" id="KW-0472">Membrane</keyword>
<comment type="similarity">
    <text evidence="7">Belongs to the binding-protein-dependent transport system permease family.</text>
</comment>
<dbReference type="PANTHER" id="PTHR43386:SF1">
    <property type="entry name" value="D,D-DIPEPTIDE TRANSPORT SYSTEM PERMEASE PROTEIN DDPC-RELATED"/>
    <property type="match status" value="1"/>
</dbReference>
<keyword evidence="4 7" id="KW-0812">Transmembrane</keyword>
<sequence>MTATALTLPAEKPGWRGRVDILSAALGAVMVLLALAAVPAPLIAPYDPTATDILAANSGPSPTHWLGADDLGRDVLSRLLYGARLSLLGPTLIIATATVLGTALGIASAWLGGWFDAVTSRILDFFFAFPGLLLSVLAVAMIGTGFLAPVTALALAYTPYIARVTRTIAVRERNLAYVEALRSHGLGGWAICLRHLAPAVWPVIRAQSAIAFGSALVDLAAVSYLGLGVQPPSAEWGLMVAQGQSALLGGAPWQSLSAGVLIIFVVLAVNTIGERTGNTDTAGARA</sequence>
<dbReference type="PANTHER" id="PTHR43386">
    <property type="entry name" value="OLIGOPEPTIDE TRANSPORT SYSTEM PERMEASE PROTEIN APPC"/>
    <property type="match status" value="1"/>
</dbReference>
<dbReference type="SUPFAM" id="SSF161098">
    <property type="entry name" value="MetI-like"/>
    <property type="match status" value="1"/>
</dbReference>
<dbReference type="InterPro" id="IPR000515">
    <property type="entry name" value="MetI-like"/>
</dbReference>